<gene>
    <name evidence="8" type="ORF">SAMN05444972_10888</name>
</gene>
<keyword evidence="5" id="KW-0653">Protein transport</keyword>
<dbReference type="Pfam" id="PF00496">
    <property type="entry name" value="SBP_bac_5"/>
    <property type="match status" value="1"/>
</dbReference>
<proteinExistence type="inferred from homology"/>
<dbReference type="GO" id="GO:0015833">
    <property type="term" value="P:peptide transport"/>
    <property type="evidence" value="ECO:0007669"/>
    <property type="project" value="UniProtKB-KW"/>
</dbReference>
<reference evidence="9" key="1">
    <citation type="submission" date="2016-10" db="EMBL/GenBank/DDBJ databases">
        <authorList>
            <person name="Varghese N."/>
            <person name="Submissions S."/>
        </authorList>
    </citation>
    <scope>NUCLEOTIDE SEQUENCE [LARGE SCALE GENOMIC DNA]</scope>
    <source>
        <strain evidence="9">DSM 45789</strain>
    </source>
</reference>
<evidence type="ECO:0000256" key="5">
    <source>
        <dbReference type="ARBA" id="ARBA00022856"/>
    </source>
</evidence>
<dbReference type="AlphaFoldDB" id="A0A1I6SWH4"/>
<dbReference type="PROSITE" id="PS51257">
    <property type="entry name" value="PROKAR_LIPOPROTEIN"/>
    <property type="match status" value="1"/>
</dbReference>
<dbReference type="PANTHER" id="PTHR30290:SF79">
    <property type="entry name" value="DIPEPTIDE-BINDING PROTEIN DPPE"/>
    <property type="match status" value="1"/>
</dbReference>
<comment type="subcellular location">
    <subcellularLocation>
        <location evidence="1">Cell envelope</location>
    </subcellularLocation>
</comment>
<protein>
    <submittedName>
        <fullName evidence="8">Dipeptide transport system substrate-binding protein</fullName>
    </submittedName>
</protein>
<dbReference type="PANTHER" id="PTHR30290">
    <property type="entry name" value="PERIPLASMIC BINDING COMPONENT OF ABC TRANSPORTER"/>
    <property type="match status" value="1"/>
</dbReference>
<dbReference type="Proteomes" id="UP000198660">
    <property type="component" value="Unassembled WGS sequence"/>
</dbReference>
<keyword evidence="9" id="KW-1185">Reference proteome</keyword>
<feature type="domain" description="Solute-binding protein family 5" evidence="7">
    <location>
        <begin position="80"/>
        <end position="463"/>
    </location>
</feature>
<keyword evidence="4 6" id="KW-0732">Signal</keyword>
<dbReference type="GO" id="GO:0043190">
    <property type="term" value="C:ATP-binding cassette (ABC) transporter complex"/>
    <property type="evidence" value="ECO:0007669"/>
    <property type="project" value="InterPro"/>
</dbReference>
<comment type="similarity">
    <text evidence="2">Belongs to the bacterial solute-binding protein 5 family.</text>
</comment>
<dbReference type="EMBL" id="FPAA01000008">
    <property type="protein sequence ID" value="SFS81296.1"/>
    <property type="molecule type" value="Genomic_DNA"/>
</dbReference>
<dbReference type="Gene3D" id="3.40.190.10">
    <property type="entry name" value="Periplasmic binding protein-like II"/>
    <property type="match status" value="1"/>
</dbReference>
<evidence type="ECO:0000259" key="7">
    <source>
        <dbReference type="Pfam" id="PF00496"/>
    </source>
</evidence>
<evidence type="ECO:0000256" key="1">
    <source>
        <dbReference type="ARBA" id="ARBA00004196"/>
    </source>
</evidence>
<accession>A0A1I6SWH4</accession>
<evidence type="ECO:0000256" key="4">
    <source>
        <dbReference type="ARBA" id="ARBA00022729"/>
    </source>
</evidence>
<dbReference type="Gene3D" id="3.10.105.10">
    <property type="entry name" value="Dipeptide-binding Protein, Domain 3"/>
    <property type="match status" value="1"/>
</dbReference>
<dbReference type="GO" id="GO:1904680">
    <property type="term" value="F:peptide transmembrane transporter activity"/>
    <property type="evidence" value="ECO:0007669"/>
    <property type="project" value="TreeGrafter"/>
</dbReference>
<evidence type="ECO:0000256" key="2">
    <source>
        <dbReference type="ARBA" id="ARBA00005695"/>
    </source>
</evidence>
<dbReference type="InterPro" id="IPR030678">
    <property type="entry name" value="Peptide/Ni-bd"/>
</dbReference>
<dbReference type="InterPro" id="IPR000914">
    <property type="entry name" value="SBP_5_dom"/>
</dbReference>
<name>A0A1I6SWH4_9BACL</name>
<evidence type="ECO:0000313" key="9">
    <source>
        <dbReference type="Proteomes" id="UP000198660"/>
    </source>
</evidence>
<dbReference type="FunFam" id="3.10.105.10:FF:000001">
    <property type="entry name" value="Oligopeptide ABC transporter, oligopeptide-binding protein"/>
    <property type="match status" value="1"/>
</dbReference>
<dbReference type="Gene3D" id="3.90.76.10">
    <property type="entry name" value="Dipeptide-binding Protein, Domain 1"/>
    <property type="match status" value="1"/>
</dbReference>
<evidence type="ECO:0000313" key="8">
    <source>
        <dbReference type="EMBL" id="SFS81296.1"/>
    </source>
</evidence>
<evidence type="ECO:0000256" key="3">
    <source>
        <dbReference type="ARBA" id="ARBA00022448"/>
    </source>
</evidence>
<evidence type="ECO:0000256" key="6">
    <source>
        <dbReference type="SAM" id="SignalP"/>
    </source>
</evidence>
<organism evidence="8 9">
    <name type="scientific">Marininema halotolerans</name>
    <dbReference type="NCBI Taxonomy" id="1155944"/>
    <lineage>
        <taxon>Bacteria</taxon>
        <taxon>Bacillati</taxon>
        <taxon>Bacillota</taxon>
        <taxon>Bacilli</taxon>
        <taxon>Bacillales</taxon>
        <taxon>Thermoactinomycetaceae</taxon>
        <taxon>Marininema</taxon>
    </lineage>
</organism>
<feature type="signal peptide" evidence="6">
    <location>
        <begin position="1"/>
        <end position="19"/>
    </location>
</feature>
<keyword evidence="5" id="KW-0571">Peptide transport</keyword>
<dbReference type="GO" id="GO:0030288">
    <property type="term" value="C:outer membrane-bounded periplasmic space"/>
    <property type="evidence" value="ECO:0007669"/>
    <property type="project" value="UniProtKB-ARBA"/>
</dbReference>
<dbReference type="SUPFAM" id="SSF53850">
    <property type="entry name" value="Periplasmic binding protein-like II"/>
    <property type="match status" value="1"/>
</dbReference>
<feature type="chain" id="PRO_5038726845" evidence="6">
    <location>
        <begin position="20"/>
        <end position="542"/>
    </location>
</feature>
<sequence length="542" mass="61243">MRKMMMIGLSFLFAGSALLAGCMNNDSDAISKNVKQQKLRLNLTSGEPTSLDPAKAFDGNSMEVVNNLFEGLMRLDKNHQPQPASAKTIEKSQDGLTYTFTLRDDLLWSNGEPVTAQDFEVAWKRVMDPNMASSAASLMNPIKNAQAYNEGKAKAEDVGVKAKNVNTLVVTLEQPTPYFEQLTAYTPFMPVYSKGIKKEKHPFSKGKSYVSNGPFMMKAWKHDDRIIAVKNEKYHDAKNVSLEEIDWGMNKDRATVYQQYQAGEMNYIDSTSIPPDLLGKLIEKGDATVSDGGGVDFYRLNVKKKPFTNAKIRKAFSLAIDRQTIVDQVVQGRQQIALAYVSPGTMTHSGDFRKDGKVAYLSDHDGQQAKKLLKEGMKEEGITKLPKVEILFSQDEKNRKVAEVIQEMWHKYLGANVTLKAQEAKVFLNNRTRGNYMVARSSFLPDYNDPYNYLESFQTNHPMNQTGWSDKEYDALLHGAYTAKNEARRMELLHRAEEVLMDQMPVIPLYYYNNIEMKKSTVHGVLSHPTGPRDYRFAEIKG</sequence>
<keyword evidence="3" id="KW-0813">Transport</keyword>
<dbReference type="CDD" id="cd08504">
    <property type="entry name" value="PBP2_OppA"/>
    <property type="match status" value="1"/>
</dbReference>
<dbReference type="RefSeq" id="WP_091837570.1">
    <property type="nucleotide sequence ID" value="NZ_FPAA01000008.1"/>
</dbReference>
<dbReference type="OrthoDB" id="9801912at2"/>
<dbReference type="PIRSF" id="PIRSF002741">
    <property type="entry name" value="MppA"/>
    <property type="match status" value="1"/>
</dbReference>
<dbReference type="FunFam" id="3.90.76.10:FF:000001">
    <property type="entry name" value="Oligopeptide ABC transporter substrate-binding protein"/>
    <property type="match status" value="1"/>
</dbReference>
<dbReference type="InterPro" id="IPR039424">
    <property type="entry name" value="SBP_5"/>
</dbReference>